<protein>
    <recommendedName>
        <fullName evidence="1">F-box domain-containing protein</fullName>
    </recommendedName>
</protein>
<keyword evidence="3" id="KW-1185">Reference proteome</keyword>
<feature type="domain" description="F-box" evidence="1">
    <location>
        <begin position="5"/>
        <end position="53"/>
    </location>
</feature>
<evidence type="ECO:0000259" key="1">
    <source>
        <dbReference type="PROSITE" id="PS50181"/>
    </source>
</evidence>
<dbReference type="Gene3D" id="3.80.10.10">
    <property type="entry name" value="Ribonuclease Inhibitor"/>
    <property type="match status" value="1"/>
</dbReference>
<sequence>MEQEPGGWASLPRDVAWEVFRRLRQVDILRGAGLACASWRRVAADEPALWRSIDVAFDKDDDRSTIDERLAMGRAALDRSAGRCESFRGPADRHLLVYLADRAPSLRSLHVTSPWCLPDAYIDGVITKLPMLEELVLTGGLLLTSTLRALLKHCPRLKMLDAGDCNIDQDVSYRLWRKCGLDHPSSVLPALLIMELYDLGLRHDIKHQLRPLHPESLTDAYWQAKDMERSAPPKTL</sequence>
<dbReference type="PANTHER" id="PTHR38926:SF74">
    <property type="entry name" value="OS08G0193600 PROTEIN"/>
    <property type="match status" value="1"/>
</dbReference>
<accession>A0A835DUK4</accession>
<dbReference type="Proteomes" id="UP000636709">
    <property type="component" value="Unassembled WGS sequence"/>
</dbReference>
<dbReference type="Pfam" id="PF12937">
    <property type="entry name" value="F-box-like"/>
    <property type="match status" value="1"/>
</dbReference>
<evidence type="ECO:0000313" key="3">
    <source>
        <dbReference type="Proteomes" id="UP000636709"/>
    </source>
</evidence>
<organism evidence="2 3">
    <name type="scientific">Digitaria exilis</name>
    <dbReference type="NCBI Taxonomy" id="1010633"/>
    <lineage>
        <taxon>Eukaryota</taxon>
        <taxon>Viridiplantae</taxon>
        <taxon>Streptophyta</taxon>
        <taxon>Embryophyta</taxon>
        <taxon>Tracheophyta</taxon>
        <taxon>Spermatophyta</taxon>
        <taxon>Magnoliopsida</taxon>
        <taxon>Liliopsida</taxon>
        <taxon>Poales</taxon>
        <taxon>Poaceae</taxon>
        <taxon>PACMAD clade</taxon>
        <taxon>Panicoideae</taxon>
        <taxon>Panicodae</taxon>
        <taxon>Paniceae</taxon>
        <taxon>Anthephorinae</taxon>
        <taxon>Digitaria</taxon>
    </lineage>
</organism>
<name>A0A835DUK4_9POAL</name>
<dbReference type="InterPro" id="IPR001810">
    <property type="entry name" value="F-box_dom"/>
</dbReference>
<dbReference type="OrthoDB" id="688218at2759"/>
<evidence type="ECO:0000313" key="2">
    <source>
        <dbReference type="EMBL" id="KAF8646537.1"/>
    </source>
</evidence>
<gene>
    <name evidence="2" type="ORF">HU200_065757</name>
</gene>
<dbReference type="EMBL" id="JACEFO010002892">
    <property type="protein sequence ID" value="KAF8646537.1"/>
    <property type="molecule type" value="Genomic_DNA"/>
</dbReference>
<reference evidence="2" key="1">
    <citation type="submission" date="2020-07" db="EMBL/GenBank/DDBJ databases">
        <title>Genome sequence and genetic diversity analysis of an under-domesticated orphan crop, white fonio (Digitaria exilis).</title>
        <authorList>
            <person name="Bennetzen J.L."/>
            <person name="Chen S."/>
            <person name="Ma X."/>
            <person name="Wang X."/>
            <person name="Yssel A.E.J."/>
            <person name="Chaluvadi S.R."/>
            <person name="Johnson M."/>
            <person name="Gangashetty P."/>
            <person name="Hamidou F."/>
            <person name="Sanogo M.D."/>
            <person name="Zwaenepoel A."/>
            <person name="Wallace J."/>
            <person name="Van De Peer Y."/>
            <person name="Van Deynze A."/>
        </authorList>
    </citation>
    <scope>NUCLEOTIDE SEQUENCE</scope>
    <source>
        <tissue evidence="2">Leaves</tissue>
    </source>
</reference>
<dbReference type="SUPFAM" id="SSF81383">
    <property type="entry name" value="F-box domain"/>
    <property type="match status" value="1"/>
</dbReference>
<comment type="caution">
    <text evidence="2">The sequence shown here is derived from an EMBL/GenBank/DDBJ whole genome shotgun (WGS) entry which is preliminary data.</text>
</comment>
<proteinExistence type="predicted"/>
<dbReference type="PANTHER" id="PTHR38926">
    <property type="entry name" value="F-BOX DOMAIN CONTAINING PROTEIN, EXPRESSED"/>
    <property type="match status" value="1"/>
</dbReference>
<dbReference type="Gene3D" id="1.20.1280.50">
    <property type="match status" value="1"/>
</dbReference>
<dbReference type="SUPFAM" id="SSF52047">
    <property type="entry name" value="RNI-like"/>
    <property type="match status" value="1"/>
</dbReference>
<dbReference type="InterPro" id="IPR032675">
    <property type="entry name" value="LRR_dom_sf"/>
</dbReference>
<dbReference type="AlphaFoldDB" id="A0A835DUK4"/>
<dbReference type="InterPro" id="IPR036047">
    <property type="entry name" value="F-box-like_dom_sf"/>
</dbReference>
<dbReference type="PROSITE" id="PS50181">
    <property type="entry name" value="FBOX"/>
    <property type="match status" value="1"/>
</dbReference>